<feature type="region of interest" description="Disordered" evidence="1">
    <location>
        <begin position="689"/>
        <end position="726"/>
    </location>
</feature>
<protein>
    <submittedName>
        <fullName evidence="2">Uncharacterized protein</fullName>
    </submittedName>
</protein>
<feature type="compositionally biased region" description="Polar residues" evidence="1">
    <location>
        <begin position="187"/>
        <end position="197"/>
    </location>
</feature>
<evidence type="ECO:0000313" key="2">
    <source>
        <dbReference type="EMBL" id="GAA93881.1"/>
    </source>
</evidence>
<feature type="region of interest" description="Disordered" evidence="1">
    <location>
        <begin position="184"/>
        <end position="257"/>
    </location>
</feature>
<feature type="compositionally biased region" description="Polar residues" evidence="1">
    <location>
        <begin position="593"/>
        <end position="602"/>
    </location>
</feature>
<reference evidence="2 3" key="2">
    <citation type="journal article" date="2012" name="Open Biol.">
        <title>Characteristics of nucleosomes and linker DNA regions on the genome of the basidiomycete Mixia osmundae revealed by mono- and dinucleosome mapping.</title>
        <authorList>
            <person name="Nishida H."/>
            <person name="Kondo S."/>
            <person name="Matsumoto T."/>
            <person name="Suzuki Y."/>
            <person name="Yoshikawa H."/>
            <person name="Taylor T.D."/>
            <person name="Sugiyama J."/>
        </authorList>
    </citation>
    <scope>NUCLEOTIDE SEQUENCE [LARGE SCALE GENOMIC DNA]</scope>
    <source>
        <strain evidence="3">CBS 9802 / IAM 14324 / JCM 22182 / KY 12970</strain>
    </source>
</reference>
<feature type="region of interest" description="Disordered" evidence="1">
    <location>
        <begin position="568"/>
        <end position="638"/>
    </location>
</feature>
<feature type="compositionally biased region" description="Polar residues" evidence="1">
    <location>
        <begin position="390"/>
        <end position="399"/>
    </location>
</feature>
<evidence type="ECO:0000313" key="3">
    <source>
        <dbReference type="Proteomes" id="UP000009131"/>
    </source>
</evidence>
<gene>
    <name evidence="2" type="primary">Mo00527</name>
    <name evidence="2" type="ORF">E5Q_00527</name>
</gene>
<comment type="caution">
    <text evidence="2">The sequence shown here is derived from an EMBL/GenBank/DDBJ whole genome shotgun (WGS) entry which is preliminary data.</text>
</comment>
<dbReference type="InParanoid" id="G7DTN4"/>
<reference evidence="2 3" key="1">
    <citation type="journal article" date="2011" name="J. Gen. Appl. Microbiol.">
        <title>Draft genome sequencing of the enigmatic basidiomycete Mixia osmundae.</title>
        <authorList>
            <person name="Nishida H."/>
            <person name="Nagatsuka Y."/>
            <person name="Sugiyama J."/>
        </authorList>
    </citation>
    <scope>NUCLEOTIDE SEQUENCE [LARGE SCALE GENOMIC DNA]</scope>
    <source>
        <strain evidence="3">CBS 9802 / IAM 14324 / JCM 22182 / KY 12970</strain>
    </source>
</reference>
<accession>G7DTN4</accession>
<feature type="region of interest" description="Disordered" evidence="1">
    <location>
        <begin position="476"/>
        <end position="538"/>
    </location>
</feature>
<dbReference type="AlphaFoldDB" id="G7DTN4"/>
<dbReference type="RefSeq" id="XP_014571363.1">
    <property type="nucleotide sequence ID" value="XM_014715877.1"/>
</dbReference>
<feature type="compositionally biased region" description="Low complexity" evidence="1">
    <location>
        <begin position="219"/>
        <end position="231"/>
    </location>
</feature>
<feature type="region of interest" description="Disordered" evidence="1">
    <location>
        <begin position="274"/>
        <end position="407"/>
    </location>
</feature>
<dbReference type="EMBL" id="BABT02000025">
    <property type="protein sequence ID" value="GAA93881.1"/>
    <property type="molecule type" value="Genomic_DNA"/>
</dbReference>
<sequence length="726" mass="77625">MHKLGFKTRKEANAPTTLNAGSAPTPLAANDLPSYLTETPRRTIGEPRLTPQPLQGAFALNPTNKSLSLSDQGHDRLQRLQDASSSHFVRVDRKASITAASTRVPPPSVYPSQLNHDTQQDVPHRSSNANPTRVSPPAASAPEDGAMTQIHPYARQKLPSRSCASPNVPAMAPIAPLVVNPRKASAGSLQRYGTSGRSPRMDSPTAAQSSESRTNMVKSTSLSPESLLSTPARQQRLRQRSANMPVEPQPRVPYGPTELTRRASLDSLLPPAAINPELLNKPDVPTSPEASISPVKLKSKLQHATQQAPRSGTSHARAATTGTRAASGQTFLLQPRSSSRFEGVQSSLTSNAASPPGTPRHKAHVASPVATSPASNEQDPTPPAPVFTDVFTSVSSKTPGSPKPDFSLSLGIKQSTQTCKLADIDCDGNGFTLSLGSIGGLGIDNFDISLVTTSTRRIGGTSSDNKTEWQLHIVPKSKQTSQATTERIAAGQPSFSTPRVTRASPAERPSLSAAKMRRSISDTTPASSQMPPTPETPEYIRSVATQQSQPVSRRPSTPTRHAAFLLPNAQGETEDHLQHNGPPTPRAQRREPTPSTSNTSLRSHAPAFREKGGLLGRSPNPAAAAAAAMSNEWHGRPKTPSSYFPYEDWSQAYRVETESPRSMQFSSSSESESASMKGLNIGLALDDLSKSRSRSASYWSDTEGTDTDEENEADCAPRPKTHLAYI</sequence>
<organism evidence="2 3">
    <name type="scientific">Mixia osmundae (strain CBS 9802 / IAM 14324 / JCM 22182 / KY 12970)</name>
    <dbReference type="NCBI Taxonomy" id="764103"/>
    <lineage>
        <taxon>Eukaryota</taxon>
        <taxon>Fungi</taxon>
        <taxon>Dikarya</taxon>
        <taxon>Basidiomycota</taxon>
        <taxon>Pucciniomycotina</taxon>
        <taxon>Mixiomycetes</taxon>
        <taxon>Mixiales</taxon>
        <taxon>Mixiaceae</taxon>
        <taxon>Mixia</taxon>
    </lineage>
</organism>
<feature type="compositionally biased region" description="Polar residues" evidence="1">
    <location>
        <begin position="369"/>
        <end position="379"/>
    </location>
</feature>
<evidence type="ECO:0000256" key="1">
    <source>
        <dbReference type="SAM" id="MobiDB-lite"/>
    </source>
</evidence>
<dbReference type="Proteomes" id="UP000009131">
    <property type="component" value="Unassembled WGS sequence"/>
</dbReference>
<feature type="compositionally biased region" description="Polar residues" evidence="1">
    <location>
        <begin position="331"/>
        <end position="353"/>
    </location>
</feature>
<feature type="compositionally biased region" description="Acidic residues" evidence="1">
    <location>
        <begin position="703"/>
        <end position="713"/>
    </location>
</feature>
<feature type="compositionally biased region" description="Low complexity" evidence="1">
    <location>
        <begin position="310"/>
        <end position="330"/>
    </location>
</feature>
<feature type="compositionally biased region" description="Polar residues" evidence="1">
    <location>
        <begin position="205"/>
        <end position="218"/>
    </location>
</feature>
<feature type="region of interest" description="Disordered" evidence="1">
    <location>
        <begin position="1"/>
        <end position="74"/>
    </location>
</feature>
<keyword evidence="3" id="KW-1185">Reference proteome</keyword>
<feature type="compositionally biased region" description="Polar residues" evidence="1">
    <location>
        <begin position="521"/>
        <end position="530"/>
    </location>
</feature>
<proteinExistence type="predicted"/>
<feature type="region of interest" description="Disordered" evidence="1">
    <location>
        <begin position="99"/>
        <end position="144"/>
    </location>
</feature>
<feature type="compositionally biased region" description="Polar residues" evidence="1">
    <location>
        <begin position="61"/>
        <end position="71"/>
    </location>
</feature>
<name>G7DTN4_MIXOS</name>
<dbReference type="HOGENOM" id="CLU_381339_0_0_1"/>